<dbReference type="EMBL" id="KB201977">
    <property type="protein sequence ID" value="ESO93011.1"/>
    <property type="molecule type" value="Genomic_DNA"/>
</dbReference>
<dbReference type="GeneID" id="20238884"/>
<dbReference type="KEGG" id="lgi:LOTGIDRAFT_162036"/>
<dbReference type="HOGENOM" id="CLU_2294821_0_0_1"/>
<feature type="compositionally biased region" description="Acidic residues" evidence="1">
    <location>
        <begin position="37"/>
        <end position="50"/>
    </location>
</feature>
<evidence type="ECO:0000256" key="1">
    <source>
        <dbReference type="SAM" id="MobiDB-lite"/>
    </source>
</evidence>
<feature type="region of interest" description="Disordered" evidence="1">
    <location>
        <begin position="19"/>
        <end position="68"/>
    </location>
</feature>
<protein>
    <submittedName>
        <fullName evidence="2">Uncharacterized protein</fullName>
    </submittedName>
</protein>
<proteinExistence type="predicted"/>
<reference evidence="2 3" key="1">
    <citation type="journal article" date="2013" name="Nature">
        <title>Insights into bilaterian evolution from three spiralian genomes.</title>
        <authorList>
            <person name="Simakov O."/>
            <person name="Marletaz F."/>
            <person name="Cho S.J."/>
            <person name="Edsinger-Gonzales E."/>
            <person name="Havlak P."/>
            <person name="Hellsten U."/>
            <person name="Kuo D.H."/>
            <person name="Larsson T."/>
            <person name="Lv J."/>
            <person name="Arendt D."/>
            <person name="Savage R."/>
            <person name="Osoegawa K."/>
            <person name="de Jong P."/>
            <person name="Grimwood J."/>
            <person name="Chapman J.A."/>
            <person name="Shapiro H."/>
            <person name="Aerts A."/>
            <person name="Otillar R.P."/>
            <person name="Terry A.Y."/>
            <person name="Boore J.L."/>
            <person name="Grigoriev I.V."/>
            <person name="Lindberg D.R."/>
            <person name="Seaver E.C."/>
            <person name="Weisblat D.A."/>
            <person name="Putnam N.H."/>
            <person name="Rokhsar D.S."/>
        </authorList>
    </citation>
    <scope>NUCLEOTIDE SEQUENCE [LARGE SCALE GENOMIC DNA]</scope>
</reference>
<sequence length="101" mass="11503">MDYYDIAYVVRDTLCNPSASPTEVLSVDDSESCQNEDPLEPELQDSDSDEAVEKASPEPRVSRRRQMPSRFQEYLHSDEFGSLSVDHRKLVADALNLKYGF</sequence>
<accession>V4AHY6</accession>
<name>V4AHY6_LOTGI</name>
<dbReference type="Proteomes" id="UP000030746">
    <property type="component" value="Unassembled WGS sequence"/>
</dbReference>
<feature type="compositionally biased region" description="Basic and acidic residues" evidence="1">
    <location>
        <begin position="51"/>
        <end position="61"/>
    </location>
</feature>
<keyword evidence="3" id="KW-1185">Reference proteome</keyword>
<organism evidence="2 3">
    <name type="scientific">Lottia gigantea</name>
    <name type="common">Giant owl limpet</name>
    <dbReference type="NCBI Taxonomy" id="225164"/>
    <lineage>
        <taxon>Eukaryota</taxon>
        <taxon>Metazoa</taxon>
        <taxon>Spiralia</taxon>
        <taxon>Lophotrochozoa</taxon>
        <taxon>Mollusca</taxon>
        <taxon>Gastropoda</taxon>
        <taxon>Patellogastropoda</taxon>
        <taxon>Lottioidea</taxon>
        <taxon>Lottiidae</taxon>
        <taxon>Lottia</taxon>
    </lineage>
</organism>
<dbReference type="CTD" id="20238884"/>
<evidence type="ECO:0000313" key="3">
    <source>
        <dbReference type="Proteomes" id="UP000030746"/>
    </source>
</evidence>
<dbReference type="AlphaFoldDB" id="V4AHY6"/>
<dbReference type="RefSeq" id="XP_009056221.1">
    <property type="nucleotide sequence ID" value="XM_009057973.1"/>
</dbReference>
<gene>
    <name evidence="2" type="ORF">LOTGIDRAFT_162036</name>
</gene>
<evidence type="ECO:0000313" key="2">
    <source>
        <dbReference type="EMBL" id="ESO93011.1"/>
    </source>
</evidence>